<dbReference type="EMBL" id="JAEKNS010000064">
    <property type="protein sequence ID" value="MBJ7594367.1"/>
    <property type="molecule type" value="Genomic_DNA"/>
</dbReference>
<organism evidence="1 2">
    <name type="scientific">Candidatus Aeolococcus gillhamiae</name>
    <dbReference type="NCBI Taxonomy" id="3127015"/>
    <lineage>
        <taxon>Bacteria</taxon>
        <taxon>Bacillati</taxon>
        <taxon>Candidatus Dormiibacterota</taxon>
        <taxon>Candidatus Dormibacteria</taxon>
        <taxon>Candidatus Aeolococcales</taxon>
        <taxon>Candidatus Aeolococcaceae</taxon>
        <taxon>Candidatus Aeolococcus</taxon>
    </lineage>
</organism>
<dbReference type="AlphaFoldDB" id="A0A934N9L9"/>
<name>A0A934N9L9_9BACT</name>
<accession>A0A934N9L9</accession>
<dbReference type="RefSeq" id="WP_337310500.1">
    <property type="nucleotide sequence ID" value="NZ_JAEKNS010000064.1"/>
</dbReference>
<sequence>MSRLDPAAGLDAKRTAMLVRDARAVLRKVDVLAATALAVDDPALPAIAELRAAAEHLVAQLGRREEHQQRWARDAARRSR</sequence>
<comment type="caution">
    <text evidence="1">The sequence shown here is derived from an EMBL/GenBank/DDBJ whole genome shotgun (WGS) entry which is preliminary data.</text>
</comment>
<evidence type="ECO:0000313" key="2">
    <source>
        <dbReference type="Proteomes" id="UP000606991"/>
    </source>
</evidence>
<evidence type="ECO:0000313" key="1">
    <source>
        <dbReference type="EMBL" id="MBJ7594367.1"/>
    </source>
</evidence>
<dbReference type="Proteomes" id="UP000606991">
    <property type="component" value="Unassembled WGS sequence"/>
</dbReference>
<gene>
    <name evidence="1" type="ORF">JF886_05790</name>
</gene>
<proteinExistence type="predicted"/>
<protein>
    <submittedName>
        <fullName evidence="1">Uncharacterized protein</fullName>
    </submittedName>
</protein>
<reference evidence="1 2" key="1">
    <citation type="submission" date="2020-10" db="EMBL/GenBank/DDBJ databases">
        <title>Ca. Dormibacterota MAGs.</title>
        <authorList>
            <person name="Montgomery K."/>
        </authorList>
    </citation>
    <scope>NUCLEOTIDE SEQUENCE [LARGE SCALE GENOMIC DNA]</scope>
    <source>
        <strain evidence="1">SC8812_S17_18</strain>
    </source>
</reference>